<dbReference type="AlphaFoldDB" id="A0AAW8J6R8"/>
<organism evidence="1 2">
    <name type="scientific">Acinetobacter rudis</name>
    <dbReference type="NCBI Taxonomy" id="632955"/>
    <lineage>
        <taxon>Bacteria</taxon>
        <taxon>Pseudomonadati</taxon>
        <taxon>Pseudomonadota</taxon>
        <taxon>Gammaproteobacteria</taxon>
        <taxon>Moraxellales</taxon>
        <taxon>Moraxellaceae</taxon>
        <taxon>Acinetobacter</taxon>
    </lineage>
</organism>
<sequence>MSQPILRVFLVVGESCETEAYALRAILEYFQIQVTTRWIGRPNDFIDIISAKECLKDIDYLLLSFHGDEQRFCMPKLGSEIYTQNEPRSKFFTAKDLEKFATFDQLKVIVTGCTLGAEQLAKVMLKAGAKKYLAPIDYVDGNASLMFLTQFFYHLTLGDSTRKAWRKAAKLNKETQLYHLYETQGK</sequence>
<gene>
    <name evidence="1" type="ORF">RFH47_06810</name>
</gene>
<dbReference type="Proteomes" id="UP001243844">
    <property type="component" value="Unassembled WGS sequence"/>
</dbReference>
<evidence type="ECO:0000313" key="1">
    <source>
        <dbReference type="EMBL" id="MDQ8935435.1"/>
    </source>
</evidence>
<reference evidence="1" key="1">
    <citation type="submission" date="2023-08" db="EMBL/GenBank/DDBJ databases">
        <title>Emergence of clinically-relevant ST2 carbapenem-resistant Acinetobacter baumannii strains in hospital sewages in Zhejiang, East of China.</title>
        <authorList>
            <person name="Kaichao C."/>
            <person name="Zhang R."/>
        </authorList>
    </citation>
    <scope>NUCLEOTIDE SEQUENCE</scope>
    <source>
        <strain evidence="1">M-RB-37</strain>
    </source>
</reference>
<dbReference type="RefSeq" id="WP_308981240.1">
    <property type="nucleotide sequence ID" value="NZ_JAVIDL010000009.1"/>
</dbReference>
<dbReference type="EMBL" id="JAVIDL010000009">
    <property type="protein sequence ID" value="MDQ8935435.1"/>
    <property type="molecule type" value="Genomic_DNA"/>
</dbReference>
<proteinExistence type="predicted"/>
<protein>
    <submittedName>
        <fullName evidence="1">Delta-aminolevulinic acid dehydratase</fullName>
    </submittedName>
</protein>
<comment type="caution">
    <text evidence="1">The sequence shown here is derived from an EMBL/GenBank/DDBJ whole genome shotgun (WGS) entry which is preliminary data.</text>
</comment>
<evidence type="ECO:0000313" key="2">
    <source>
        <dbReference type="Proteomes" id="UP001243844"/>
    </source>
</evidence>
<name>A0AAW8J6R8_9GAMM</name>
<accession>A0AAW8J6R8</accession>